<reference evidence="4 5" key="1">
    <citation type="submission" date="2019-10" db="EMBL/GenBank/DDBJ databases">
        <title>Extracellular Electron Transfer in a Candidatus Methanoperedens spp. Enrichment Culture.</title>
        <authorList>
            <person name="Berger S."/>
            <person name="Rangel Shaw D."/>
            <person name="Berben T."/>
            <person name="In 'T Zandt M."/>
            <person name="Frank J."/>
            <person name="Reimann J."/>
            <person name="Jetten M.S.M."/>
            <person name="Welte C.U."/>
        </authorList>
    </citation>
    <scope>NUCLEOTIDE SEQUENCE [LARGE SCALE GENOMIC DNA]</scope>
    <source>
        <strain evidence="4">SB12</strain>
    </source>
</reference>
<dbReference type="InterPro" id="IPR022385">
    <property type="entry name" value="Rhs_assc_core"/>
</dbReference>
<accession>A0A833GXH3</accession>
<dbReference type="PANTHER" id="PTHR32305:SF15">
    <property type="entry name" value="PROTEIN RHSA-RELATED"/>
    <property type="match status" value="1"/>
</dbReference>
<dbReference type="AlphaFoldDB" id="A0A833GXH3"/>
<dbReference type="Proteomes" id="UP000460298">
    <property type="component" value="Unassembled WGS sequence"/>
</dbReference>
<dbReference type="Pfam" id="PF25023">
    <property type="entry name" value="TEN_YD-shell"/>
    <property type="match status" value="1"/>
</dbReference>
<comment type="caution">
    <text evidence="4">The sequence shown here is derived from an EMBL/GenBank/DDBJ whole genome shotgun (WGS) entry which is preliminary data.</text>
</comment>
<feature type="transmembrane region" description="Helical" evidence="2">
    <location>
        <begin position="453"/>
        <end position="479"/>
    </location>
</feature>
<feature type="transmembrane region" description="Helical" evidence="2">
    <location>
        <begin position="363"/>
        <end position="386"/>
    </location>
</feature>
<evidence type="ECO:0000256" key="1">
    <source>
        <dbReference type="ARBA" id="ARBA00022737"/>
    </source>
</evidence>
<evidence type="ECO:0000313" key="4">
    <source>
        <dbReference type="EMBL" id="KAB2928866.1"/>
    </source>
</evidence>
<feature type="transmembrane region" description="Helical" evidence="2">
    <location>
        <begin position="247"/>
        <end position="270"/>
    </location>
</feature>
<gene>
    <name evidence="4" type="ORF">F9K24_21485</name>
</gene>
<feature type="transmembrane region" description="Helical" evidence="2">
    <location>
        <begin position="312"/>
        <end position="331"/>
    </location>
</feature>
<dbReference type="PANTHER" id="PTHR32305">
    <property type="match status" value="1"/>
</dbReference>
<sequence length="564" mass="56564">MAYPTNAYSRLVCVTRSEAFGMFSRIILFRHTDPAGSKVRGGFANGLFKGSSEGGESNIMSVLGAFYFISTHNGSTDIVTNADGAPVARFVYEPFGRVNSDLTDLDPDRNGVHYGEQFMFTGQELERETGLYNYRARLYDPETGRFLQPDPVHTERAGFDNWDRYQYANNNPVNFTDPTGESWLSSRFKGNWAQRMTFVSSKRWASFGRGLGTALGVMAAFPIAATGLAVAGGALGAGAFAASTASAGVALAGAGALGAAAIGSAAMGVIGATGLAVTGAALGAGAFAASMASAGVALAGAGALAASAIGPGIAAATALAAGGAALGAAAFGASMASAGIALAGAGAAGLGTAALAITGATGLAVAGAALGAGAFAASLASAGVALGTAGALGAVMTAAFLVSATVVTAAAAALTVQSLALMLCFGCTVGYGLGGLGTSSFNNIHWNESSARAGAFLGGAIQAVAVAGYLCVGYCAGLVGSLGNAINGFGSAYIPGWEYIKMAWAFKTYPLMVYDVMVGDGLSLGYSTLGLIFDEYAILKVPFFVWRGVAAGFHDIDQRYRDML</sequence>
<name>A0A833GXH3_9LEPT</name>
<organism evidence="4 5">
    <name type="scientific">Leptonema illini</name>
    <dbReference type="NCBI Taxonomy" id="183"/>
    <lineage>
        <taxon>Bacteria</taxon>
        <taxon>Pseudomonadati</taxon>
        <taxon>Spirochaetota</taxon>
        <taxon>Spirochaetia</taxon>
        <taxon>Leptospirales</taxon>
        <taxon>Leptospiraceae</taxon>
        <taxon>Leptonema</taxon>
    </lineage>
</organism>
<evidence type="ECO:0000256" key="2">
    <source>
        <dbReference type="SAM" id="Phobius"/>
    </source>
</evidence>
<dbReference type="EMBL" id="WBUI01000043">
    <property type="protein sequence ID" value="KAB2928866.1"/>
    <property type="molecule type" value="Genomic_DNA"/>
</dbReference>
<protein>
    <submittedName>
        <fullName evidence="4">RHS repeat-associated core domain-containing protein</fullName>
    </submittedName>
</protein>
<feature type="transmembrane region" description="Helical" evidence="2">
    <location>
        <begin position="420"/>
        <end position="441"/>
    </location>
</feature>
<dbReference type="NCBIfam" id="TIGR03696">
    <property type="entry name" value="Rhs_assc_core"/>
    <property type="match status" value="1"/>
</dbReference>
<feature type="transmembrane region" description="Helical" evidence="2">
    <location>
        <begin position="282"/>
        <end position="306"/>
    </location>
</feature>
<feature type="transmembrane region" description="Helical" evidence="2">
    <location>
        <begin position="211"/>
        <end position="241"/>
    </location>
</feature>
<keyword evidence="2" id="KW-0472">Membrane</keyword>
<feature type="transmembrane region" description="Helical" evidence="2">
    <location>
        <begin position="393"/>
        <end position="414"/>
    </location>
</feature>
<evidence type="ECO:0000313" key="5">
    <source>
        <dbReference type="Proteomes" id="UP000460298"/>
    </source>
</evidence>
<feature type="transmembrane region" description="Helical" evidence="2">
    <location>
        <begin position="338"/>
        <end position="357"/>
    </location>
</feature>
<dbReference type="InterPro" id="IPR056823">
    <property type="entry name" value="TEN-like_YD-shell"/>
</dbReference>
<dbReference type="Gene3D" id="2.180.10.10">
    <property type="entry name" value="RHS repeat-associated core"/>
    <property type="match status" value="1"/>
</dbReference>
<dbReference type="InterPro" id="IPR050708">
    <property type="entry name" value="T6SS_VgrG/RHS"/>
</dbReference>
<keyword evidence="2" id="KW-1133">Transmembrane helix</keyword>
<keyword evidence="2" id="KW-0812">Transmembrane</keyword>
<feature type="domain" description="Teneurin-like YD-shell" evidence="3">
    <location>
        <begin position="65"/>
        <end position="173"/>
    </location>
</feature>
<keyword evidence="1" id="KW-0677">Repeat</keyword>
<evidence type="ECO:0000259" key="3">
    <source>
        <dbReference type="Pfam" id="PF25023"/>
    </source>
</evidence>
<proteinExistence type="predicted"/>